<dbReference type="RefSeq" id="WP_019441963.1">
    <property type="nucleotide sequence ID" value="NZ_ALOE01000023.1"/>
</dbReference>
<dbReference type="OrthoDB" id="9779968at2"/>
<evidence type="ECO:0000313" key="2">
    <source>
        <dbReference type="Proteomes" id="UP000327424"/>
    </source>
</evidence>
<sequence>MVLRREILKAFGLLGASTALLQSNPLQALQAIADKQHVARDYKGLVCIMLNGGNDAFNMVFPDKAHPEYHNYLHTRQTLAVPNYVNNPQYLANKGDVRYSKQLLPIMLRDLAGQQHALNFHPGMEGLHALTVDKQVAVIANTGVLIEPGNRDEFKHNRKRKPAFLFAHNQQRKAVYSGIGDNNVTTGWAGNMTELASLKYDSKGGLKQGGISAVLPMGISFHGTNQWLRGQDSMGAVLAPGKPGKIIGLDEKGNKRQQARTTTVQALQSLPSDDVLIHVMRGKLTSAQDLATVLTQLWAKNSKALAKIDAFFDEDKLSRQLAAVAQTILLRESLGMQRQVFMVELGGFDTHAGQIDKQPLLLTALSRAISSFQQALAFLALTQQVTTFTASDFGRTLTSNGSGTDHGWGSHQFVIGGAVQGGLYGKWPVMLRGGVDDYRSGRLLPTTSLTQVNASLAAWFGASTDEVNILFPNLNLFPSGGVPLFQRVKNKDFV</sequence>
<reference evidence="1 2" key="1">
    <citation type="submission" date="2019-09" db="EMBL/GenBank/DDBJ databases">
        <title>Hybrid Assembly of the complete Genome of the Deep-Sea Bacterium Moritella marina from long Nanopore and Illumina reads.</title>
        <authorList>
            <person name="Magin S."/>
            <person name="Georgoulis A."/>
            <person name="Papadimitriou K."/>
            <person name="Iliakis G."/>
            <person name="Vorgias C.E."/>
        </authorList>
    </citation>
    <scope>NUCLEOTIDE SEQUENCE [LARGE SCALE GENOMIC DNA]</scope>
    <source>
        <strain evidence="1 2">MP-1</strain>
    </source>
</reference>
<dbReference type="Pfam" id="PF07394">
    <property type="entry name" value="DUF1501"/>
    <property type="match status" value="1"/>
</dbReference>
<dbReference type="EMBL" id="CP044399">
    <property type="protein sequence ID" value="QFI36731.1"/>
    <property type="molecule type" value="Genomic_DNA"/>
</dbReference>
<dbReference type="Proteomes" id="UP000327424">
    <property type="component" value="Chromosome"/>
</dbReference>
<name>A0A5J6WHU3_MORMI</name>
<dbReference type="KEGG" id="mmaa:FR932_02230"/>
<organism evidence="1 2">
    <name type="scientific">Moritella marina ATCC 15381</name>
    <dbReference type="NCBI Taxonomy" id="1202962"/>
    <lineage>
        <taxon>Bacteria</taxon>
        <taxon>Pseudomonadati</taxon>
        <taxon>Pseudomonadota</taxon>
        <taxon>Gammaproteobacteria</taxon>
        <taxon>Alteromonadales</taxon>
        <taxon>Moritellaceae</taxon>
        <taxon>Moritella</taxon>
    </lineage>
</organism>
<dbReference type="AlphaFoldDB" id="A0A5J6WHU3"/>
<keyword evidence="2" id="KW-1185">Reference proteome</keyword>
<dbReference type="InterPro" id="IPR010869">
    <property type="entry name" value="DUF1501"/>
</dbReference>
<protein>
    <submittedName>
        <fullName evidence="1">DUF1501 domain-containing protein</fullName>
    </submittedName>
</protein>
<evidence type="ECO:0000313" key="1">
    <source>
        <dbReference type="EMBL" id="QFI36731.1"/>
    </source>
</evidence>
<dbReference type="PANTHER" id="PTHR43737">
    <property type="entry name" value="BLL7424 PROTEIN"/>
    <property type="match status" value="1"/>
</dbReference>
<accession>A0A5J6WHU3</accession>
<gene>
    <name evidence="1" type="ORF">FR932_02230</name>
</gene>
<proteinExistence type="predicted"/>
<dbReference type="PANTHER" id="PTHR43737:SF1">
    <property type="entry name" value="DUF1501 DOMAIN-CONTAINING PROTEIN"/>
    <property type="match status" value="1"/>
</dbReference>